<gene>
    <name evidence="1" type="ORF">NCTC9695_03818</name>
</gene>
<protein>
    <recommendedName>
        <fullName evidence="3">Cytochrome P450</fullName>
    </recommendedName>
</protein>
<dbReference type="InterPro" id="IPR001128">
    <property type="entry name" value="Cyt_P450"/>
</dbReference>
<name>A0A447TEV1_CHRVL</name>
<dbReference type="Gene3D" id="1.10.630.10">
    <property type="entry name" value="Cytochrome P450"/>
    <property type="match status" value="1"/>
</dbReference>
<dbReference type="SUPFAM" id="SSF48264">
    <property type="entry name" value="Cytochrome P450"/>
    <property type="match status" value="1"/>
</dbReference>
<organism evidence="1 2">
    <name type="scientific">Chromobacterium violaceum</name>
    <dbReference type="NCBI Taxonomy" id="536"/>
    <lineage>
        <taxon>Bacteria</taxon>
        <taxon>Pseudomonadati</taxon>
        <taxon>Pseudomonadota</taxon>
        <taxon>Betaproteobacteria</taxon>
        <taxon>Neisseriales</taxon>
        <taxon>Chromobacteriaceae</taxon>
        <taxon>Chromobacterium</taxon>
    </lineage>
</organism>
<dbReference type="GO" id="GO:0020037">
    <property type="term" value="F:heme binding"/>
    <property type="evidence" value="ECO:0007669"/>
    <property type="project" value="InterPro"/>
</dbReference>
<dbReference type="InterPro" id="IPR036396">
    <property type="entry name" value="Cyt_P450_sf"/>
</dbReference>
<dbReference type="Pfam" id="PF00067">
    <property type="entry name" value="p450"/>
    <property type="match status" value="1"/>
</dbReference>
<sequence length="47" mass="5025">MCLGQHLAMAEMALVAAQLLLRYRLSAPEGAEPPVPCFMFPSAPASH</sequence>
<dbReference type="GO" id="GO:0004497">
    <property type="term" value="F:monooxygenase activity"/>
    <property type="evidence" value="ECO:0007669"/>
    <property type="project" value="InterPro"/>
</dbReference>
<proteinExistence type="predicted"/>
<dbReference type="GO" id="GO:0016705">
    <property type="term" value="F:oxidoreductase activity, acting on paired donors, with incorporation or reduction of molecular oxygen"/>
    <property type="evidence" value="ECO:0007669"/>
    <property type="project" value="InterPro"/>
</dbReference>
<dbReference type="GO" id="GO:0005506">
    <property type="term" value="F:iron ion binding"/>
    <property type="evidence" value="ECO:0007669"/>
    <property type="project" value="InterPro"/>
</dbReference>
<dbReference type="Proteomes" id="UP000275777">
    <property type="component" value="Chromosome"/>
</dbReference>
<reference evidence="1 2" key="1">
    <citation type="submission" date="2018-12" db="EMBL/GenBank/DDBJ databases">
        <authorList>
            <consortium name="Pathogen Informatics"/>
        </authorList>
    </citation>
    <scope>NUCLEOTIDE SEQUENCE [LARGE SCALE GENOMIC DNA]</scope>
    <source>
        <strain evidence="1 2">NCTC9695</strain>
    </source>
</reference>
<evidence type="ECO:0008006" key="3">
    <source>
        <dbReference type="Google" id="ProtNLM"/>
    </source>
</evidence>
<accession>A0A447TEV1</accession>
<dbReference type="EMBL" id="LR134182">
    <property type="protein sequence ID" value="VEB43361.1"/>
    <property type="molecule type" value="Genomic_DNA"/>
</dbReference>
<evidence type="ECO:0000313" key="1">
    <source>
        <dbReference type="EMBL" id="VEB43361.1"/>
    </source>
</evidence>
<evidence type="ECO:0000313" key="2">
    <source>
        <dbReference type="Proteomes" id="UP000275777"/>
    </source>
</evidence>
<dbReference type="AlphaFoldDB" id="A0A447TEV1"/>